<dbReference type="EMBL" id="JX486088">
    <property type="protein sequence ID" value="AFU63125.1"/>
    <property type="molecule type" value="Genomic_DNA"/>
</dbReference>
<name>K4I4D8_9CAUD</name>
<gene>
    <name evidence="2" type="ORF">8014-B2_0058</name>
</gene>
<sequence length="177" mass="20746">MINRNEIVDYIRSDHFKKRARQRFGISKTTMKSWIANIAAHGSLCHTEQENIAFLDNEEIRIVLDTYNKSLVTTYSLHDIVWISKRSNNEMANKSIINDVVDSLTSSFDGMLRKQNKKINNIIKALNELQEVHNSTKRQDYYLDQEKKIEEVEKKLFVELANKQELIKISNNILCKE</sequence>
<dbReference type="Proteomes" id="UP000008061">
    <property type="component" value="Segment"/>
</dbReference>
<evidence type="ECO:0000313" key="3">
    <source>
        <dbReference type="Proteomes" id="UP000008061"/>
    </source>
</evidence>
<protein>
    <submittedName>
        <fullName evidence="2">Uncharacterized protein</fullName>
    </submittedName>
</protein>
<organism evidence="2 3">
    <name type="scientific">Lactobacillus phage ATCC 8014-B2</name>
    <dbReference type="NCBI Taxonomy" id="1225795"/>
    <lineage>
        <taxon>Viruses</taxon>
        <taxon>Duplodnaviria</taxon>
        <taxon>Heunggongvirae</taxon>
        <taxon>Uroviricota</taxon>
        <taxon>Caudoviricetes</taxon>
        <taxon>Tybeckvirinae</taxon>
        <taxon>Douglaswolinvirus</taxon>
        <taxon>Douglaswolinvirus B2</taxon>
    </lineage>
</organism>
<keyword evidence="1" id="KW-0175">Coiled coil</keyword>
<keyword evidence="3" id="KW-1185">Reference proteome</keyword>
<feature type="coiled-coil region" evidence="1">
    <location>
        <begin position="112"/>
        <end position="139"/>
    </location>
</feature>
<proteinExistence type="predicted"/>
<accession>K4I4D8</accession>
<reference evidence="2 3" key="1">
    <citation type="journal article" date="2012" name="Appl. Environ. Microbiol.">
        <title>Characterization of Two Virulent Phages of Lactobacillus plantarum.</title>
        <authorList>
            <person name="Briggiler Marco M."/>
            <person name="Garneau J.E."/>
            <person name="Tremblay D."/>
            <person name="Quiberoni A."/>
            <person name="Moineau S."/>
        </authorList>
    </citation>
    <scope>NUCLEOTIDE SEQUENCE [LARGE SCALE GENOMIC DNA]</scope>
</reference>
<evidence type="ECO:0000313" key="2">
    <source>
        <dbReference type="EMBL" id="AFU63125.1"/>
    </source>
</evidence>
<evidence type="ECO:0000256" key="1">
    <source>
        <dbReference type="SAM" id="Coils"/>
    </source>
</evidence>